<keyword evidence="2" id="KW-1185">Reference proteome</keyword>
<dbReference type="EMBL" id="JAWDGP010006085">
    <property type="protein sequence ID" value="KAK3747406.1"/>
    <property type="molecule type" value="Genomic_DNA"/>
</dbReference>
<dbReference type="Proteomes" id="UP001283361">
    <property type="component" value="Unassembled WGS sequence"/>
</dbReference>
<reference evidence="1" key="1">
    <citation type="journal article" date="2023" name="G3 (Bethesda)">
        <title>A reference genome for the long-term kleptoplast-retaining sea slug Elysia crispata morphotype clarki.</title>
        <authorList>
            <person name="Eastman K.E."/>
            <person name="Pendleton A.L."/>
            <person name="Shaikh M.A."/>
            <person name="Suttiyut T."/>
            <person name="Ogas R."/>
            <person name="Tomko P."/>
            <person name="Gavelis G."/>
            <person name="Widhalm J.R."/>
            <person name="Wisecaver J.H."/>
        </authorList>
    </citation>
    <scope>NUCLEOTIDE SEQUENCE</scope>
    <source>
        <strain evidence="1">ECLA1</strain>
    </source>
</reference>
<organism evidence="1 2">
    <name type="scientific">Elysia crispata</name>
    <name type="common">lettuce slug</name>
    <dbReference type="NCBI Taxonomy" id="231223"/>
    <lineage>
        <taxon>Eukaryota</taxon>
        <taxon>Metazoa</taxon>
        <taxon>Spiralia</taxon>
        <taxon>Lophotrochozoa</taxon>
        <taxon>Mollusca</taxon>
        <taxon>Gastropoda</taxon>
        <taxon>Heterobranchia</taxon>
        <taxon>Euthyneura</taxon>
        <taxon>Panpulmonata</taxon>
        <taxon>Sacoglossa</taxon>
        <taxon>Placobranchoidea</taxon>
        <taxon>Plakobranchidae</taxon>
        <taxon>Elysia</taxon>
    </lineage>
</organism>
<comment type="caution">
    <text evidence="1">The sequence shown here is derived from an EMBL/GenBank/DDBJ whole genome shotgun (WGS) entry which is preliminary data.</text>
</comment>
<name>A0AAE0YJ21_9GAST</name>
<accession>A0AAE0YJ21</accession>
<evidence type="ECO:0000313" key="2">
    <source>
        <dbReference type="Proteomes" id="UP001283361"/>
    </source>
</evidence>
<proteinExistence type="predicted"/>
<gene>
    <name evidence="1" type="ORF">RRG08_015518</name>
</gene>
<evidence type="ECO:0000313" key="1">
    <source>
        <dbReference type="EMBL" id="KAK3747406.1"/>
    </source>
</evidence>
<dbReference type="AlphaFoldDB" id="A0AAE0YJ21"/>
<sequence length="51" mass="5769">LSLASWQARLKRTLHSEEIRFCPGTGFTDCRQHVVSGVSRRDGTAPDHMTR</sequence>
<protein>
    <submittedName>
        <fullName evidence="1">Uncharacterized protein</fullName>
    </submittedName>
</protein>
<feature type="non-terminal residue" evidence="1">
    <location>
        <position position="1"/>
    </location>
</feature>